<keyword evidence="1" id="KW-0378">Hydrolase</keyword>
<keyword evidence="1" id="KW-0540">Nuclease</keyword>
<dbReference type="GO" id="GO:0004519">
    <property type="term" value="F:endonuclease activity"/>
    <property type="evidence" value="ECO:0007669"/>
    <property type="project" value="UniProtKB-KW"/>
</dbReference>
<name>A0A2T5I4L2_9PROT</name>
<dbReference type="AlphaFoldDB" id="A0A2T5I4L2"/>
<dbReference type="Proteomes" id="UP000244128">
    <property type="component" value="Unassembled WGS sequence"/>
</dbReference>
<protein>
    <submittedName>
        <fullName evidence="1">DNA/RNA non-specific endonuclease</fullName>
    </submittedName>
</protein>
<accession>A0A2T5I4L2</accession>
<proteinExistence type="predicted"/>
<organism evidence="1 2">
    <name type="scientific">Nitrosomonas oligotropha</name>
    <dbReference type="NCBI Taxonomy" id="42354"/>
    <lineage>
        <taxon>Bacteria</taxon>
        <taxon>Pseudomonadati</taxon>
        <taxon>Pseudomonadota</taxon>
        <taxon>Betaproteobacteria</taxon>
        <taxon>Nitrosomonadales</taxon>
        <taxon>Nitrosomonadaceae</taxon>
        <taxon>Nitrosomonas</taxon>
    </lineage>
</organism>
<gene>
    <name evidence="1" type="ORF">C8R26_10179</name>
</gene>
<comment type="caution">
    <text evidence="1">The sequence shown here is derived from an EMBL/GenBank/DDBJ whole genome shotgun (WGS) entry which is preliminary data.</text>
</comment>
<sequence>MKRTLPAESEHQVSQVRAAADRCCTNREQNIMDNRPSTIAQRLLIENMHSSPKAIAQRRMAALFQNKANTAIQRTELEYPESPLSQRVHDGTEHGLFQGKFALKHQAQRRQSFIGESNHAIQRQIWSTGALDNLQTNVSWATSKIQGDGTGTTVGVKMIANPLGPDHLQGGPPKSGAQKGLMRQLPTDPKLLTDQKYIRGHLLNDNVGGPGEDFNLFPITGEANHQHERFIESTVKSWVNDQKQWVKYTVEAKPVKVDLQAKTINADFDCEAQLLNPANAMQPMDMVKATIPSIYKGRPLVDGSKANPSGNLAPVGPQAAKHNPHLSLAKKNAHEYKLDDKVFQAIQEWASMYGGKEIIDFQKIESIGKALGALFEDVLEDALKFGNLPQTLDKAQKANLTKLNKKADKLIENFYGLIKKDFGEEFLKVMTQDPVEEQDYTTSYGYSTGESIFDYMPEPQSSFSDTLNFSPQPVHYQPVPQQQYQNNGFGSLNQSMGFVPQNMSMLGSNFPQSPVHYQPVPQQQYQNNGFGSLNQSMDFVPQNMSMMGSNFSQPPVHYRPAPQQQYQNSGFGSLNQPMGFVPQNMSALGSNFISHSLNQFQQDYSDTFDFFEDQSLNGDDYNGSDMMNDDTWG</sequence>
<dbReference type="RefSeq" id="WP_107801675.1">
    <property type="nucleotide sequence ID" value="NZ_QAOI01000001.1"/>
</dbReference>
<evidence type="ECO:0000313" key="1">
    <source>
        <dbReference type="EMBL" id="PTQ78764.1"/>
    </source>
</evidence>
<evidence type="ECO:0000313" key="2">
    <source>
        <dbReference type="Proteomes" id="UP000244128"/>
    </source>
</evidence>
<dbReference type="EMBL" id="QAOI01000001">
    <property type="protein sequence ID" value="PTQ78764.1"/>
    <property type="molecule type" value="Genomic_DNA"/>
</dbReference>
<reference evidence="1 2" key="1">
    <citation type="submission" date="2018-04" db="EMBL/GenBank/DDBJ databases">
        <title>Active sludge and wastewater microbial communities from Klosterneuburg, Austria.</title>
        <authorList>
            <person name="Wagner M."/>
        </authorList>
    </citation>
    <scope>NUCLEOTIDE SEQUENCE [LARGE SCALE GENOMIC DNA]</scope>
    <source>
        <strain evidence="1 2">Nm49</strain>
    </source>
</reference>
<keyword evidence="1" id="KW-0255">Endonuclease</keyword>